<sequence length="713" mass="81259">MNLLNLLFLFSILSPIAFANTKLDPHLLPRPLILEYPENLNIEGGGGEDDIVFRCTAWRFAVEANNVSPWKKIPLECSDYVKNYMMNKGYALDLEMVANEAGFLARHVELGGDGMDVWIFDVDETLLSNLPYYAEHGFGLEIFNSNLFDKWVDMARAPAIESSLKLYKEVLDLGFKVFLLTGRSEGQRAVTVDNLKNAGFENWDRLILSLHCCHTVFLFSFKMSASKVPDQPEDPNSVQKTGELQNIRHSNRLNGKNYLKWSQFIRTYLKGKGRLNHLLGTGPSKSDPKFGAWDEEDSMIMSWLWDSMDPMISDACMFFGTAREIWDYIRRTYSKANDAAQVYEIKVKTTATKQGDKSVTEYASLLQNLWQELDHYRVFEMKCPEDAAILKKFIEKDRVYDFLAGLNPEFDQVRIQILGKEETPPLEETISLVRAEESRRGVMLQPPSLDGSALVTKGRSDAQVQYQNRESQWKENKDNLWCTYCKKPRHTKDKCWKLNGKPPSREWGTRGGQSRPQAYMTDQSRPQAHMMEQPKVEETPAPTAAGEFRNEDIERLKSLLGSLEKSSGTCSLALSENKMFFSKSSLQGESSIEDSPCEFFEPFHTLDLPHLPTRVSTSESPVLAEPSLAPNPVAESSSIPASVTHNFPRFDQVYSRKKTILDLTQVQESNPDPGIETTKSSYQLDHGFMLFSRHQLSITNWCRLEVIEDFGRL</sequence>
<protein>
    <submittedName>
        <fullName evidence="1">Uncharacterized protein</fullName>
    </submittedName>
</protein>
<reference evidence="1 2" key="1">
    <citation type="journal article" date="2022" name="Hortic Res">
        <title>A haplotype resolved chromosomal level avocado genome allows analysis of novel avocado genes.</title>
        <authorList>
            <person name="Nath O."/>
            <person name="Fletcher S.J."/>
            <person name="Hayward A."/>
            <person name="Shaw L.M."/>
            <person name="Masouleh A.K."/>
            <person name="Furtado A."/>
            <person name="Henry R.J."/>
            <person name="Mitter N."/>
        </authorList>
    </citation>
    <scope>NUCLEOTIDE SEQUENCE [LARGE SCALE GENOMIC DNA]</scope>
    <source>
        <strain evidence="2">cv. Hass</strain>
    </source>
</reference>
<organism evidence="1 2">
    <name type="scientific">Persea americana</name>
    <name type="common">Avocado</name>
    <dbReference type="NCBI Taxonomy" id="3435"/>
    <lineage>
        <taxon>Eukaryota</taxon>
        <taxon>Viridiplantae</taxon>
        <taxon>Streptophyta</taxon>
        <taxon>Embryophyta</taxon>
        <taxon>Tracheophyta</taxon>
        <taxon>Spermatophyta</taxon>
        <taxon>Magnoliopsida</taxon>
        <taxon>Magnoliidae</taxon>
        <taxon>Laurales</taxon>
        <taxon>Lauraceae</taxon>
        <taxon>Persea</taxon>
    </lineage>
</organism>
<evidence type="ECO:0000313" key="2">
    <source>
        <dbReference type="Proteomes" id="UP001234297"/>
    </source>
</evidence>
<name>A0ACC2MWB6_PERAE</name>
<dbReference type="EMBL" id="CM056809">
    <property type="protein sequence ID" value="KAJ8649999.1"/>
    <property type="molecule type" value="Genomic_DNA"/>
</dbReference>
<keyword evidence="2" id="KW-1185">Reference proteome</keyword>
<dbReference type="Proteomes" id="UP001234297">
    <property type="component" value="Chromosome 1"/>
</dbReference>
<evidence type="ECO:0000313" key="1">
    <source>
        <dbReference type="EMBL" id="KAJ8649999.1"/>
    </source>
</evidence>
<comment type="caution">
    <text evidence="1">The sequence shown here is derived from an EMBL/GenBank/DDBJ whole genome shotgun (WGS) entry which is preliminary data.</text>
</comment>
<gene>
    <name evidence="1" type="ORF">MRB53_003022</name>
</gene>
<accession>A0ACC2MWB6</accession>
<proteinExistence type="predicted"/>